<proteinExistence type="predicted"/>
<dbReference type="RefSeq" id="WP_176239849.1">
    <property type="nucleotide sequence ID" value="NZ_AP024412.1"/>
</dbReference>
<reference evidence="1" key="1">
    <citation type="submission" date="2021-01" db="EMBL/GenBank/DDBJ databases">
        <title>Draft genome sequence of Acholeplasmataceae bacterium strain Mahy22.</title>
        <authorList>
            <person name="Watanabe M."/>
            <person name="Kojima H."/>
            <person name="Fukui M."/>
        </authorList>
    </citation>
    <scope>NUCLEOTIDE SEQUENCE</scope>
    <source>
        <strain evidence="1">Mahy22</strain>
    </source>
</reference>
<protein>
    <recommendedName>
        <fullName evidence="3">Pr6Pr family membrane protein</fullName>
    </recommendedName>
</protein>
<dbReference type="EMBL" id="AP024412">
    <property type="protein sequence ID" value="BCR36006.1"/>
    <property type="molecule type" value="Genomic_DNA"/>
</dbReference>
<dbReference type="KEGG" id="manr:MPAN_008990"/>
<evidence type="ECO:0008006" key="3">
    <source>
        <dbReference type="Google" id="ProtNLM"/>
    </source>
</evidence>
<gene>
    <name evidence="1" type="ORF">MPAN_008990</name>
</gene>
<evidence type="ECO:0000313" key="1">
    <source>
        <dbReference type="EMBL" id="BCR36006.1"/>
    </source>
</evidence>
<organism evidence="1 2">
    <name type="scientific">Mariniplasma anaerobium</name>
    <dbReference type="NCBI Taxonomy" id="2735436"/>
    <lineage>
        <taxon>Bacteria</taxon>
        <taxon>Bacillati</taxon>
        <taxon>Mycoplasmatota</taxon>
        <taxon>Mollicutes</taxon>
        <taxon>Acholeplasmatales</taxon>
        <taxon>Acholeplasmataceae</taxon>
        <taxon>Mariniplasma</taxon>
    </lineage>
</organism>
<sequence>MIRLLKYKYHIAFLVFLSGLYGISLEVIRAFNSSNFGEFILVTSFYFTTQTNLFLTITSLFFILKLHNKSWYKYLIFITLVNVLVTAIIFHILLAPYMENIELIQHVLHTVNPLLFIIFYFLFYEQVLPIKKFWICLIYPVVFLISVYLIIEPFYGDLMVITMPDFNSARYVYPFLDPETYSREWLGLWSFIFVIIAPFIAIISFISMWLKHKIDTKFIFINNKKA</sequence>
<name>A0A7U9TJC3_9MOLU</name>
<dbReference type="AlphaFoldDB" id="A0A7U9TJC3"/>
<dbReference type="Proteomes" id="UP000620133">
    <property type="component" value="Chromosome"/>
</dbReference>
<keyword evidence="2" id="KW-1185">Reference proteome</keyword>
<evidence type="ECO:0000313" key="2">
    <source>
        <dbReference type="Proteomes" id="UP000620133"/>
    </source>
</evidence>
<accession>A0A7U9TJC3</accession>